<proteinExistence type="predicted"/>
<reference evidence="1 2" key="1">
    <citation type="submission" date="2015-05" db="EMBL/GenBank/DDBJ databases">
        <title>Genome sequencing and analysis of members of genus Stenotrophomonas.</title>
        <authorList>
            <person name="Patil P.P."/>
            <person name="Midha S."/>
            <person name="Patil P.B."/>
        </authorList>
    </citation>
    <scope>NUCLEOTIDE SEQUENCE [LARGE SCALE GENOMIC DNA]</scope>
    <source>
        <strain evidence="1 2">DSM 12575</strain>
    </source>
</reference>
<evidence type="ECO:0008006" key="3">
    <source>
        <dbReference type="Google" id="ProtNLM"/>
    </source>
</evidence>
<sequence>MAKCLAAITVENGFRTDAGLSWTLEPAPADGTADAVLTAVIDKQQRAVDPALSKTHRLTTVSVMAKVPAALGSGQTQLDAMVSDIEEAMANKQHQYPRGITFPIYVSMEPLMPESAGAGWVGVAVTYQSNTPNK</sequence>
<evidence type="ECO:0000313" key="1">
    <source>
        <dbReference type="EMBL" id="KRG53620.1"/>
    </source>
</evidence>
<dbReference type="EMBL" id="LDJG01000049">
    <property type="protein sequence ID" value="KRG53620.1"/>
    <property type="molecule type" value="Genomic_DNA"/>
</dbReference>
<gene>
    <name evidence="1" type="ORF">ABB22_17370</name>
</gene>
<evidence type="ECO:0000313" key="2">
    <source>
        <dbReference type="Proteomes" id="UP000050902"/>
    </source>
</evidence>
<dbReference type="Proteomes" id="UP000050902">
    <property type="component" value="Unassembled WGS sequence"/>
</dbReference>
<comment type="caution">
    <text evidence="1">The sequence shown here is derived from an EMBL/GenBank/DDBJ whole genome shotgun (WGS) entry which is preliminary data.</text>
</comment>
<accession>A0ABR5NFF9</accession>
<protein>
    <recommendedName>
        <fullName evidence="3">DUF4128 domain-containing protein</fullName>
    </recommendedName>
</protein>
<name>A0ABR5NFF9_9GAMM</name>
<organism evidence="1 2">
    <name type="scientific">Stenotrophomonas nitritireducens</name>
    <dbReference type="NCBI Taxonomy" id="83617"/>
    <lineage>
        <taxon>Bacteria</taxon>
        <taxon>Pseudomonadati</taxon>
        <taxon>Pseudomonadota</taxon>
        <taxon>Gammaproteobacteria</taxon>
        <taxon>Lysobacterales</taxon>
        <taxon>Lysobacteraceae</taxon>
        <taxon>Stenotrophomonas</taxon>
    </lineage>
</organism>
<keyword evidence="2" id="KW-1185">Reference proteome</keyword>